<keyword evidence="4" id="KW-0809">Transit peptide</keyword>
<dbReference type="VEuPathDB" id="FungiDB:SI65_10088"/>
<dbReference type="InterPro" id="IPR011009">
    <property type="entry name" value="Kinase-like_dom_sf"/>
</dbReference>
<comment type="similarity">
    <text evidence="2">Belongs to the AIM9 family.</text>
</comment>
<evidence type="ECO:0000256" key="2">
    <source>
        <dbReference type="ARBA" id="ARBA00005543"/>
    </source>
</evidence>
<keyword evidence="5" id="KW-0496">Mitochondrion</keyword>
<dbReference type="InterPro" id="IPR002575">
    <property type="entry name" value="Aminoglycoside_PTrfase"/>
</dbReference>
<comment type="caution">
    <text evidence="8">The sequence shown here is derived from an EMBL/GenBank/DDBJ whole genome shotgun (WGS) entry which is preliminary data.</text>
</comment>
<evidence type="ECO:0000256" key="3">
    <source>
        <dbReference type="ARBA" id="ARBA00016197"/>
    </source>
</evidence>
<evidence type="ECO:0000313" key="9">
    <source>
        <dbReference type="Proteomes" id="UP000094569"/>
    </source>
</evidence>
<dbReference type="Gene3D" id="3.90.1200.10">
    <property type="match status" value="1"/>
</dbReference>
<evidence type="ECO:0000256" key="4">
    <source>
        <dbReference type="ARBA" id="ARBA00022946"/>
    </source>
</evidence>
<evidence type="ECO:0000256" key="5">
    <source>
        <dbReference type="ARBA" id="ARBA00023128"/>
    </source>
</evidence>
<dbReference type="PANTHER" id="PTHR36091:SF1">
    <property type="entry name" value="ALTERED INHERITANCE OF MITOCHONDRIA PROTEIN 9, MITOCHONDRIAL"/>
    <property type="match status" value="1"/>
</dbReference>
<evidence type="ECO:0000256" key="6">
    <source>
        <dbReference type="ARBA" id="ARBA00031849"/>
    </source>
</evidence>
<reference evidence="8 9" key="1">
    <citation type="journal article" date="2016" name="BMC Genomics">
        <title>Comparative genomic and transcriptomic analyses of the Fuzhuan brick tea-fermentation fungus Aspergillus cristatus.</title>
        <authorList>
            <person name="Ge Y."/>
            <person name="Wang Y."/>
            <person name="Liu Y."/>
            <person name="Tan Y."/>
            <person name="Ren X."/>
            <person name="Zhang X."/>
            <person name="Hyde K.D."/>
            <person name="Liu Y."/>
            <person name="Liu Z."/>
        </authorList>
    </citation>
    <scope>NUCLEOTIDE SEQUENCE [LARGE SCALE GENOMIC DNA]</scope>
    <source>
        <strain evidence="8 9">GZAAS20.1005</strain>
    </source>
</reference>
<dbReference type="AlphaFoldDB" id="A0A1E3B1V0"/>
<feature type="domain" description="Aminoglycoside phosphotransferase" evidence="7">
    <location>
        <begin position="307"/>
        <end position="359"/>
    </location>
</feature>
<keyword evidence="9" id="KW-1185">Reference proteome</keyword>
<gene>
    <name evidence="8" type="ORF">SI65_10088</name>
</gene>
<name>A0A1E3B1V0_ASPCR</name>
<evidence type="ECO:0000259" key="7">
    <source>
        <dbReference type="Pfam" id="PF01636"/>
    </source>
</evidence>
<evidence type="ECO:0000313" key="8">
    <source>
        <dbReference type="EMBL" id="ODM14466.1"/>
    </source>
</evidence>
<evidence type="ECO:0000256" key="1">
    <source>
        <dbReference type="ARBA" id="ARBA00004173"/>
    </source>
</evidence>
<organism evidence="8 9">
    <name type="scientific">Aspergillus cristatus</name>
    <name type="common">Chinese Fuzhuan brick tea-fermentation fungus</name>
    <name type="synonym">Eurotium cristatum</name>
    <dbReference type="NCBI Taxonomy" id="573508"/>
    <lineage>
        <taxon>Eukaryota</taxon>
        <taxon>Fungi</taxon>
        <taxon>Dikarya</taxon>
        <taxon>Ascomycota</taxon>
        <taxon>Pezizomycotina</taxon>
        <taxon>Eurotiomycetes</taxon>
        <taxon>Eurotiomycetidae</taxon>
        <taxon>Eurotiales</taxon>
        <taxon>Aspergillaceae</taxon>
        <taxon>Aspergillus</taxon>
        <taxon>Aspergillus subgen. Aspergillus</taxon>
    </lineage>
</organism>
<dbReference type="InterPro" id="IPR051035">
    <property type="entry name" value="Mito_inheritance_9"/>
</dbReference>
<proteinExistence type="inferred from homology"/>
<sequence>MSRHRFLVRSLSFYAQGIRLSLTQKAITLTDPGNKVTNDHIYRYNTGRFLVNEEYELAKRYSPFDIEALCQIVASLPAVSSPVSQVVKKEGGYNKALLMTAENGRKVIAKVPCRNIVPRQYGTASEVAVLRFVVKYHSPTPVSEVLAWSAHDDNPARTEYIVLEPSPGRQLSEVWDDLEEAQKSILVRKFAELESNLAAVAFPGYGSLYFRNALPAALQKSRHRTIDVDETYCLGPMYHGSWPGGFAADPEQYAQFSGPWKSLTHLAHDFVNQGIFQIEHYKSSYAGRGPHFGTPEEHIDTLHRAKQVMPLLTELPALQRHGGPVLCHPDFHPGNIFVCRQEPTRVDGIVDWQYANILPRFMNVRWPLFLTMGCGAEEAGQEDPNCEAQRTHEEAIRIKCYEAALVKSHMEPYLDLPEPDVAVRKLFTLCSDTYRDGILPIRDCLVKLFQYWKQLGLSKECPYHFSAAEIAQHERQWTEYQDWLTLRESTHKLLKSNDGGWIPPGVDFEETKNKHQMLYEHFIRTKMKDMPEEEARKLWFFRERG</sequence>
<dbReference type="EMBL" id="JXNT01000025">
    <property type="protein sequence ID" value="ODM14466.1"/>
    <property type="molecule type" value="Genomic_DNA"/>
</dbReference>
<dbReference type="Pfam" id="PF01636">
    <property type="entry name" value="APH"/>
    <property type="match status" value="1"/>
</dbReference>
<dbReference type="Proteomes" id="UP000094569">
    <property type="component" value="Unassembled WGS sequence"/>
</dbReference>
<dbReference type="GO" id="GO:0005739">
    <property type="term" value="C:mitochondrion"/>
    <property type="evidence" value="ECO:0007669"/>
    <property type="project" value="UniProtKB-SubCell"/>
</dbReference>
<protein>
    <recommendedName>
        <fullName evidence="3">Altered inheritance of mitochondria protein 9, mitochondrial</fullName>
    </recommendedName>
    <alternativeName>
        <fullName evidence="6">Found in mitochondrial proteome protein 29</fullName>
    </alternativeName>
</protein>
<accession>A0A1E3B1V0</accession>
<dbReference type="OrthoDB" id="2831558at2759"/>
<comment type="subcellular location">
    <subcellularLocation>
        <location evidence="1">Mitochondrion</location>
    </subcellularLocation>
</comment>
<dbReference type="SUPFAM" id="SSF56112">
    <property type="entry name" value="Protein kinase-like (PK-like)"/>
    <property type="match status" value="1"/>
</dbReference>
<dbReference type="PANTHER" id="PTHR36091">
    <property type="entry name" value="ALTERED INHERITANCE OF MITOCHONDRIA PROTEIN 9, MITOCHONDRIAL"/>
    <property type="match status" value="1"/>
</dbReference>